<organism evidence="1 2">
    <name type="scientific">Corchorus capsularis</name>
    <name type="common">Jute</name>
    <dbReference type="NCBI Taxonomy" id="210143"/>
    <lineage>
        <taxon>Eukaryota</taxon>
        <taxon>Viridiplantae</taxon>
        <taxon>Streptophyta</taxon>
        <taxon>Embryophyta</taxon>
        <taxon>Tracheophyta</taxon>
        <taxon>Spermatophyta</taxon>
        <taxon>Magnoliopsida</taxon>
        <taxon>eudicotyledons</taxon>
        <taxon>Gunneridae</taxon>
        <taxon>Pentapetalae</taxon>
        <taxon>rosids</taxon>
        <taxon>malvids</taxon>
        <taxon>Malvales</taxon>
        <taxon>Malvaceae</taxon>
        <taxon>Grewioideae</taxon>
        <taxon>Apeibeae</taxon>
        <taxon>Corchorus</taxon>
    </lineage>
</organism>
<comment type="caution">
    <text evidence="1">The sequence shown here is derived from an EMBL/GenBank/DDBJ whole genome shotgun (WGS) entry which is preliminary data.</text>
</comment>
<name>A0A1R3JVR0_COCAP</name>
<reference evidence="1 2" key="1">
    <citation type="submission" date="2013-09" db="EMBL/GenBank/DDBJ databases">
        <title>Corchorus capsularis genome sequencing.</title>
        <authorList>
            <person name="Alam M."/>
            <person name="Haque M.S."/>
            <person name="Islam M.S."/>
            <person name="Emdad E.M."/>
            <person name="Islam M.M."/>
            <person name="Ahmed B."/>
            <person name="Halim A."/>
            <person name="Hossen Q.M.M."/>
            <person name="Hossain M.Z."/>
            <person name="Ahmed R."/>
            <person name="Khan M.M."/>
            <person name="Islam R."/>
            <person name="Rashid M.M."/>
            <person name="Khan S.A."/>
            <person name="Rahman M.S."/>
            <person name="Alam M."/>
        </authorList>
    </citation>
    <scope>NUCLEOTIDE SEQUENCE [LARGE SCALE GENOMIC DNA]</scope>
    <source>
        <strain evidence="2">cv. CVL-1</strain>
        <tissue evidence="1">Whole seedling</tissue>
    </source>
</reference>
<sequence>MSSPMRIKGEWLQHRRNILARRTGIAILVTKVWRAKSSSQAVAKSLFSGCKFATTNVVAHVVAKFATI</sequence>
<dbReference type="Gramene" id="OMO98914">
    <property type="protein sequence ID" value="OMO98914"/>
    <property type="gene ID" value="CCACVL1_04000"/>
</dbReference>
<accession>A0A1R3JVR0</accession>
<proteinExistence type="predicted"/>
<dbReference type="Proteomes" id="UP000188268">
    <property type="component" value="Unassembled WGS sequence"/>
</dbReference>
<protein>
    <submittedName>
        <fullName evidence="1">Uncharacterized protein</fullName>
    </submittedName>
</protein>
<dbReference type="EMBL" id="AWWV01006963">
    <property type="protein sequence ID" value="OMO98914.1"/>
    <property type="molecule type" value="Genomic_DNA"/>
</dbReference>
<dbReference type="AlphaFoldDB" id="A0A1R3JVR0"/>
<keyword evidence="2" id="KW-1185">Reference proteome</keyword>
<evidence type="ECO:0000313" key="2">
    <source>
        <dbReference type="Proteomes" id="UP000188268"/>
    </source>
</evidence>
<evidence type="ECO:0000313" key="1">
    <source>
        <dbReference type="EMBL" id="OMO98914.1"/>
    </source>
</evidence>
<dbReference type="OrthoDB" id="10339284at2759"/>
<gene>
    <name evidence="1" type="ORF">CCACVL1_04000</name>
</gene>